<dbReference type="AlphaFoldDB" id="A0A914S804"/>
<evidence type="ECO:0000313" key="2">
    <source>
        <dbReference type="WBParaSite" id="PEQ_0001032601-mRNA-1"/>
    </source>
</evidence>
<accession>A0A914S804</accession>
<proteinExistence type="predicted"/>
<reference evidence="2" key="1">
    <citation type="submission" date="2022-11" db="UniProtKB">
        <authorList>
            <consortium name="WormBaseParasite"/>
        </authorList>
    </citation>
    <scope>IDENTIFICATION</scope>
</reference>
<dbReference type="Proteomes" id="UP000887564">
    <property type="component" value="Unplaced"/>
</dbReference>
<organism evidence="1 2">
    <name type="scientific">Parascaris equorum</name>
    <name type="common">Equine roundworm</name>
    <dbReference type="NCBI Taxonomy" id="6256"/>
    <lineage>
        <taxon>Eukaryota</taxon>
        <taxon>Metazoa</taxon>
        <taxon>Ecdysozoa</taxon>
        <taxon>Nematoda</taxon>
        <taxon>Chromadorea</taxon>
        <taxon>Rhabditida</taxon>
        <taxon>Spirurina</taxon>
        <taxon>Ascaridomorpha</taxon>
        <taxon>Ascaridoidea</taxon>
        <taxon>Ascarididae</taxon>
        <taxon>Parascaris</taxon>
    </lineage>
</organism>
<sequence>MQFSDETTRSDVHAALSWGMYFVTMGFLMRTHVKGTEKGDAANPTEKFLAWKLCAAILWDVAACKLLTIRTNAQCVE</sequence>
<dbReference type="WBParaSite" id="PEQ_0001032601-mRNA-1">
    <property type="protein sequence ID" value="PEQ_0001032601-mRNA-1"/>
    <property type="gene ID" value="PEQ_0001032601"/>
</dbReference>
<name>A0A914S804_PAREQ</name>
<evidence type="ECO:0000313" key="1">
    <source>
        <dbReference type="Proteomes" id="UP000887564"/>
    </source>
</evidence>
<protein>
    <submittedName>
        <fullName evidence="2">Uncharacterized protein</fullName>
    </submittedName>
</protein>
<keyword evidence="1" id="KW-1185">Reference proteome</keyword>